<dbReference type="GO" id="GO:0003723">
    <property type="term" value="F:RNA binding"/>
    <property type="evidence" value="ECO:0007669"/>
    <property type="project" value="InterPro"/>
</dbReference>
<dbReference type="HAMAP" id="MF_00216">
    <property type="entry name" value="aIF_1A"/>
    <property type="match status" value="1"/>
</dbReference>
<dbReference type="Proteomes" id="UP000709295">
    <property type="component" value="Unassembled WGS sequence"/>
</dbReference>
<dbReference type="GO" id="GO:0003743">
    <property type="term" value="F:translation initiation factor activity"/>
    <property type="evidence" value="ECO:0007669"/>
    <property type="project" value="UniProtKB-UniRule"/>
</dbReference>
<sequence>MPKNKGKGGKNRRRGKNDNEENKRELEFKEEGQEYAQVVRMLGNGRLEAYCFDGVTRLGHIRGKMRKKVWVGAGDIILVSLREYQDGKTMKAVPMSPRAAPRATVPVKPEHKVVIDDDPQVRQQKKGISRLDEEDGETATSPRVRRRLSDAQESATIFSMVCEQGEVIQWMTACHPDLTAFGVDLERRGYRTLSSIAFLTEEDVESVTNSDLRQLLLTTLTRLRHELFRM</sequence>
<evidence type="ECO:0000256" key="6">
    <source>
        <dbReference type="SAM" id="MobiDB-lite"/>
    </source>
</evidence>
<dbReference type="AlphaFoldDB" id="A0A8J5M3G3"/>
<organism evidence="8 9">
    <name type="scientific">Phytophthora aleatoria</name>
    <dbReference type="NCBI Taxonomy" id="2496075"/>
    <lineage>
        <taxon>Eukaryota</taxon>
        <taxon>Sar</taxon>
        <taxon>Stramenopiles</taxon>
        <taxon>Oomycota</taxon>
        <taxon>Peronosporomycetes</taxon>
        <taxon>Peronosporales</taxon>
        <taxon>Peronosporaceae</taxon>
        <taxon>Phytophthora</taxon>
    </lineage>
</organism>
<evidence type="ECO:0000256" key="4">
    <source>
        <dbReference type="ARBA" id="ARBA00032507"/>
    </source>
</evidence>
<dbReference type="Pfam" id="PF01176">
    <property type="entry name" value="eIF-1a"/>
    <property type="match status" value="1"/>
</dbReference>
<feature type="region of interest" description="Disordered" evidence="6">
    <location>
        <begin position="114"/>
        <end position="146"/>
    </location>
</feature>
<evidence type="ECO:0000259" key="7">
    <source>
        <dbReference type="PROSITE" id="PS50832"/>
    </source>
</evidence>
<accession>A0A8J5M3G3</accession>
<dbReference type="PANTHER" id="PTHR21668">
    <property type="entry name" value="EIF-1A"/>
    <property type="match status" value="1"/>
</dbReference>
<comment type="caution">
    <text evidence="8">The sequence shown here is derived from an EMBL/GenBank/DDBJ whole genome shotgun (WGS) entry which is preliminary data.</text>
</comment>
<gene>
    <name evidence="8" type="ORF">JG688_00010265</name>
</gene>
<dbReference type="InterPro" id="IPR001253">
    <property type="entry name" value="TIF_eIF-1A"/>
</dbReference>
<dbReference type="InterPro" id="IPR018104">
    <property type="entry name" value="TIF_eIF-1A_CS"/>
</dbReference>
<evidence type="ECO:0000313" key="8">
    <source>
        <dbReference type="EMBL" id="KAG6959037.1"/>
    </source>
</evidence>
<dbReference type="EMBL" id="JAENGY010000637">
    <property type="protein sequence ID" value="KAG6959037.1"/>
    <property type="molecule type" value="Genomic_DNA"/>
</dbReference>
<dbReference type="PROSITE" id="PS50832">
    <property type="entry name" value="S1_IF1_TYPE"/>
    <property type="match status" value="1"/>
</dbReference>
<dbReference type="CDD" id="cd05793">
    <property type="entry name" value="S1_IF1A"/>
    <property type="match status" value="1"/>
</dbReference>
<feature type="compositionally biased region" description="Basic and acidic residues" evidence="6">
    <location>
        <begin position="16"/>
        <end position="28"/>
    </location>
</feature>
<feature type="compositionally biased region" description="Basic residues" evidence="6">
    <location>
        <begin position="1"/>
        <end position="15"/>
    </location>
</feature>
<evidence type="ECO:0000256" key="1">
    <source>
        <dbReference type="ARBA" id="ARBA00007392"/>
    </source>
</evidence>
<reference evidence="8" key="1">
    <citation type="submission" date="2021-01" db="EMBL/GenBank/DDBJ databases">
        <title>Phytophthora aleatoria, a newly-described species from Pinus radiata is distinct from Phytophthora cactorum isolates based on comparative genomics.</title>
        <authorList>
            <person name="Mcdougal R."/>
            <person name="Panda P."/>
            <person name="Williams N."/>
            <person name="Studholme D.J."/>
        </authorList>
    </citation>
    <scope>NUCLEOTIDE SEQUENCE</scope>
    <source>
        <strain evidence="8">NZFS 4037</strain>
    </source>
</reference>
<evidence type="ECO:0000256" key="5">
    <source>
        <dbReference type="PROSITE-ProRule" id="PRU00181"/>
    </source>
</evidence>
<dbReference type="InterPro" id="IPR006196">
    <property type="entry name" value="RNA-binding_domain_S1_IF1"/>
</dbReference>
<keyword evidence="3 5" id="KW-0648">Protein biosynthesis</keyword>
<protein>
    <recommendedName>
        <fullName evidence="4">Eukaryotic translation initiation factor 4C</fullName>
    </recommendedName>
</protein>
<comment type="similarity">
    <text evidence="1">Belongs to the eIF-1A family.</text>
</comment>
<evidence type="ECO:0000256" key="3">
    <source>
        <dbReference type="ARBA" id="ARBA00022917"/>
    </source>
</evidence>
<feature type="region of interest" description="Disordered" evidence="6">
    <location>
        <begin position="1"/>
        <end position="28"/>
    </location>
</feature>
<evidence type="ECO:0000313" key="9">
    <source>
        <dbReference type="Proteomes" id="UP000709295"/>
    </source>
</evidence>
<evidence type="ECO:0000256" key="2">
    <source>
        <dbReference type="ARBA" id="ARBA00022540"/>
    </source>
</evidence>
<keyword evidence="9" id="KW-1185">Reference proteome</keyword>
<dbReference type="SMART" id="SM00652">
    <property type="entry name" value="eIF1a"/>
    <property type="match status" value="1"/>
</dbReference>
<dbReference type="PROSITE" id="PS01262">
    <property type="entry name" value="IF1A"/>
    <property type="match status" value="1"/>
</dbReference>
<proteinExistence type="inferred from homology"/>
<feature type="domain" description="S1-like" evidence="7">
    <location>
        <begin position="22"/>
        <end position="88"/>
    </location>
</feature>
<name>A0A8J5M3G3_9STRA</name>
<keyword evidence="2 5" id="KW-0396">Initiation factor</keyword>